<dbReference type="EMBL" id="BKCJ011141715">
    <property type="protein sequence ID" value="GFC93180.1"/>
    <property type="molecule type" value="Genomic_DNA"/>
</dbReference>
<evidence type="ECO:0000313" key="2">
    <source>
        <dbReference type="EMBL" id="GFC93180.1"/>
    </source>
</evidence>
<reference evidence="2" key="1">
    <citation type="journal article" date="2019" name="Sci. Rep.">
        <title>Draft genome of Tanacetum cinerariifolium, the natural source of mosquito coil.</title>
        <authorList>
            <person name="Yamashiro T."/>
            <person name="Shiraishi A."/>
            <person name="Satake H."/>
            <person name="Nakayama K."/>
        </authorList>
    </citation>
    <scope>NUCLEOTIDE SEQUENCE</scope>
</reference>
<sequence length="96" mass="10862">MAKIQEVSLNAADNSEPIFDSEPSRKVPNCDDNYNVFTNDVFLNDLEHPEQPTSSNGYGSYQDDQMIQKQRNLLASLIKQLKVEIDGSKQNNKSLE</sequence>
<evidence type="ECO:0000256" key="1">
    <source>
        <dbReference type="SAM" id="MobiDB-lite"/>
    </source>
</evidence>
<protein>
    <submittedName>
        <fullName evidence="2">Uncharacterized protein</fullName>
    </submittedName>
</protein>
<feature type="region of interest" description="Disordered" evidence="1">
    <location>
        <begin position="1"/>
        <end position="27"/>
    </location>
</feature>
<organism evidence="2">
    <name type="scientific">Tanacetum cinerariifolium</name>
    <name type="common">Dalmatian daisy</name>
    <name type="synonym">Chrysanthemum cinerariifolium</name>
    <dbReference type="NCBI Taxonomy" id="118510"/>
    <lineage>
        <taxon>Eukaryota</taxon>
        <taxon>Viridiplantae</taxon>
        <taxon>Streptophyta</taxon>
        <taxon>Embryophyta</taxon>
        <taxon>Tracheophyta</taxon>
        <taxon>Spermatophyta</taxon>
        <taxon>Magnoliopsida</taxon>
        <taxon>eudicotyledons</taxon>
        <taxon>Gunneridae</taxon>
        <taxon>Pentapetalae</taxon>
        <taxon>asterids</taxon>
        <taxon>campanulids</taxon>
        <taxon>Asterales</taxon>
        <taxon>Asteraceae</taxon>
        <taxon>Asteroideae</taxon>
        <taxon>Anthemideae</taxon>
        <taxon>Anthemidinae</taxon>
        <taxon>Tanacetum</taxon>
    </lineage>
</organism>
<accession>A0A699S7A5</accession>
<name>A0A699S7A5_TANCI</name>
<dbReference type="AlphaFoldDB" id="A0A699S7A5"/>
<gene>
    <name evidence="2" type="ORF">Tci_865150</name>
</gene>
<proteinExistence type="predicted"/>
<comment type="caution">
    <text evidence="2">The sequence shown here is derived from an EMBL/GenBank/DDBJ whole genome shotgun (WGS) entry which is preliminary data.</text>
</comment>